<keyword evidence="4" id="KW-1185">Reference proteome</keyword>
<keyword evidence="2" id="KW-0732">Signal</keyword>
<dbReference type="PANTHER" id="PTHR42928">
    <property type="entry name" value="TRICARBOXYLATE-BINDING PROTEIN"/>
    <property type="match status" value="1"/>
</dbReference>
<feature type="chain" id="PRO_5021849086" evidence="2">
    <location>
        <begin position="26"/>
        <end position="326"/>
    </location>
</feature>
<dbReference type="InterPro" id="IPR042100">
    <property type="entry name" value="Bug_dom1"/>
</dbReference>
<proteinExistence type="inferred from homology"/>
<organism evidence="3 4">
    <name type="scientific">Cupriavidus gilardii J11</name>
    <dbReference type="NCBI Taxonomy" id="936133"/>
    <lineage>
        <taxon>Bacteria</taxon>
        <taxon>Pseudomonadati</taxon>
        <taxon>Pseudomonadota</taxon>
        <taxon>Betaproteobacteria</taxon>
        <taxon>Burkholderiales</taxon>
        <taxon>Burkholderiaceae</taxon>
        <taxon>Cupriavidus</taxon>
    </lineage>
</organism>
<dbReference type="Gene3D" id="3.40.190.10">
    <property type="entry name" value="Periplasmic binding protein-like II"/>
    <property type="match status" value="1"/>
</dbReference>
<reference evidence="3 4" key="1">
    <citation type="submission" date="2019-07" db="EMBL/GenBank/DDBJ databases">
        <title>Genome sequencing of lignin-degrading bacterial isolates.</title>
        <authorList>
            <person name="Gladden J."/>
        </authorList>
    </citation>
    <scope>NUCLEOTIDE SEQUENCE [LARGE SCALE GENOMIC DNA]</scope>
    <source>
        <strain evidence="3 4">J11</strain>
    </source>
</reference>
<comment type="similarity">
    <text evidence="1">Belongs to the UPF0065 (bug) family.</text>
</comment>
<gene>
    <name evidence="3" type="ORF">L602_001300000310</name>
</gene>
<dbReference type="SUPFAM" id="SSF53850">
    <property type="entry name" value="Periplasmic binding protein-like II"/>
    <property type="match status" value="1"/>
</dbReference>
<protein>
    <submittedName>
        <fullName evidence="3">Tripartite-type tricarboxylate transporter receptor subunit TctC</fullName>
    </submittedName>
</protein>
<dbReference type="Gene3D" id="3.40.190.150">
    <property type="entry name" value="Bordetella uptake gene, domain 1"/>
    <property type="match status" value="1"/>
</dbReference>
<dbReference type="Pfam" id="PF03401">
    <property type="entry name" value="TctC"/>
    <property type="match status" value="1"/>
</dbReference>
<feature type="signal peptide" evidence="2">
    <location>
        <begin position="1"/>
        <end position="25"/>
    </location>
</feature>
<dbReference type="AlphaFoldDB" id="A0A562BSZ8"/>
<evidence type="ECO:0000313" key="4">
    <source>
        <dbReference type="Proteomes" id="UP000318141"/>
    </source>
</evidence>
<keyword evidence="3" id="KW-0675">Receptor</keyword>
<dbReference type="InterPro" id="IPR005064">
    <property type="entry name" value="BUG"/>
</dbReference>
<dbReference type="Proteomes" id="UP000318141">
    <property type="component" value="Unassembled WGS sequence"/>
</dbReference>
<evidence type="ECO:0000313" key="3">
    <source>
        <dbReference type="EMBL" id="TWG88274.1"/>
    </source>
</evidence>
<dbReference type="PANTHER" id="PTHR42928:SF5">
    <property type="entry name" value="BLR1237 PROTEIN"/>
    <property type="match status" value="1"/>
</dbReference>
<dbReference type="PIRSF" id="PIRSF017082">
    <property type="entry name" value="YflP"/>
    <property type="match status" value="1"/>
</dbReference>
<comment type="caution">
    <text evidence="3">The sequence shown here is derived from an EMBL/GenBank/DDBJ whole genome shotgun (WGS) entry which is preliminary data.</text>
</comment>
<name>A0A562BSZ8_9BURK</name>
<accession>A0A562BSZ8</accession>
<evidence type="ECO:0000256" key="1">
    <source>
        <dbReference type="ARBA" id="ARBA00006987"/>
    </source>
</evidence>
<evidence type="ECO:0000256" key="2">
    <source>
        <dbReference type="SAM" id="SignalP"/>
    </source>
</evidence>
<dbReference type="EMBL" id="VLJN01000005">
    <property type="protein sequence ID" value="TWG88274.1"/>
    <property type="molecule type" value="Genomic_DNA"/>
</dbReference>
<dbReference type="CDD" id="cd07012">
    <property type="entry name" value="PBP2_Bug_TTT"/>
    <property type="match status" value="1"/>
</dbReference>
<sequence length="326" mass="33788">MRRSSPFRTMLAGLAAVLLSTPAFAQADAYPAKPIKLVVPFAAGGPADVVAREVGLALGKALGQPFVVDNLGGGAGLPAMNAVSRAAPDGYTLLFAASGNVVVQPLLTKGGADAVKRLEPVGMVSTSPHVLVVSTKLPVHSIKDLVAYAKANPGAVNFGSAGVGGLAHLGMEQLKTAAQIDIRHIPYKGTSLVLNDLASGEVQGLFSSFPSLKALIDKGAIRAIGITAPSTSPSLKDYPVIAASGLPGFQYTTWYAIYATAGTPAAVIQRLNDALTKLANDKTLRERLDAQGVDLHVSSARALADHARRETAQWEKVIRTANITLN</sequence>